<dbReference type="InterPro" id="IPR036249">
    <property type="entry name" value="Thioredoxin-like_sf"/>
</dbReference>
<dbReference type="RefSeq" id="WP_271731757.1">
    <property type="nucleotide sequence ID" value="NZ_JANQDP010000066.1"/>
</dbReference>
<dbReference type="Gene3D" id="3.40.30.10">
    <property type="entry name" value="Glutaredoxin"/>
    <property type="match status" value="1"/>
</dbReference>
<keyword evidence="2" id="KW-1185">Reference proteome</keyword>
<protein>
    <submittedName>
        <fullName evidence="1">(2Fe-2S) ferredoxin domain-containing protein</fullName>
    </submittedName>
</protein>
<name>A0ABT5AP29_9CYAN</name>
<dbReference type="EMBL" id="JAQMUH010000066">
    <property type="protein sequence ID" value="MDB9539036.1"/>
    <property type="molecule type" value="Genomic_DNA"/>
</dbReference>
<dbReference type="SUPFAM" id="SSF52833">
    <property type="entry name" value="Thioredoxin-like"/>
    <property type="match status" value="1"/>
</dbReference>
<reference evidence="1 2" key="1">
    <citation type="submission" date="2023-01" db="EMBL/GenBank/DDBJ databases">
        <title>Genomes from the Australian National Cyanobacteria Reference Collection.</title>
        <authorList>
            <person name="Willis A."/>
            <person name="Lee E.M.F."/>
        </authorList>
    </citation>
    <scope>NUCLEOTIDE SEQUENCE [LARGE SCALE GENOMIC DNA]</scope>
    <source>
        <strain evidence="1 2">CS-1033</strain>
    </source>
</reference>
<evidence type="ECO:0000313" key="1">
    <source>
        <dbReference type="EMBL" id="MDB9539036.1"/>
    </source>
</evidence>
<comment type="caution">
    <text evidence="1">The sequence shown here is derived from an EMBL/GenBank/DDBJ whole genome shotgun (WGS) entry which is preliminary data.</text>
</comment>
<sequence>MSASYSREISEFRLEGKFIDFVIKDGYNLKGLLLDTAEGECYVKLAKHLRAAFDLRLAPGSWLQVVGSQKHDIKKDKVILKAERVMAVRSHIETVATVTSVIEPPDIKNTQEKISKNKDTILVCHKSDCMKRGGKAVCQALEAALSHRGLEDQVSIKGTGCMKKCKAGPNIVMPDKTRYSRIPYTQVPAIMDKHFAHCKKQQQSHNCPQGVIHHREIG</sequence>
<dbReference type="Pfam" id="PF01257">
    <property type="entry name" value="2Fe-2S_thioredx"/>
    <property type="match status" value="1"/>
</dbReference>
<evidence type="ECO:0000313" key="2">
    <source>
        <dbReference type="Proteomes" id="UP001212499"/>
    </source>
</evidence>
<organism evidence="1 2">
    <name type="scientific">Anabaenopsis arnoldii</name>
    <dbReference type="NCBI Taxonomy" id="2152938"/>
    <lineage>
        <taxon>Bacteria</taxon>
        <taxon>Bacillati</taxon>
        <taxon>Cyanobacteriota</taxon>
        <taxon>Cyanophyceae</taxon>
        <taxon>Nostocales</taxon>
        <taxon>Nodulariaceae</taxon>
        <taxon>Anabaenopsis</taxon>
    </lineage>
</organism>
<gene>
    <name evidence="1" type="ORF">PN457_05060</name>
</gene>
<proteinExistence type="predicted"/>
<accession>A0ABT5AP29</accession>
<dbReference type="CDD" id="cd02980">
    <property type="entry name" value="TRX_Fd_family"/>
    <property type="match status" value="1"/>
</dbReference>
<dbReference type="Proteomes" id="UP001212499">
    <property type="component" value="Unassembled WGS sequence"/>
</dbReference>